<dbReference type="InterPro" id="IPR045746">
    <property type="entry name" value="ACT14924-like_Acyltransf_dom"/>
</dbReference>
<dbReference type="SUPFAM" id="SSF69593">
    <property type="entry name" value="Glycerol-3-phosphate (1)-acyltransferase"/>
    <property type="match status" value="1"/>
</dbReference>
<dbReference type="EMBL" id="CACRUT010000015">
    <property type="protein sequence ID" value="VYU26387.1"/>
    <property type="molecule type" value="Genomic_DNA"/>
</dbReference>
<name>A0A6N3DKT8_9BACT</name>
<evidence type="ECO:0000259" key="1">
    <source>
        <dbReference type="Pfam" id="PF19576"/>
    </source>
</evidence>
<organism evidence="2">
    <name type="scientific">Paraprevotella clara</name>
    <dbReference type="NCBI Taxonomy" id="454154"/>
    <lineage>
        <taxon>Bacteria</taxon>
        <taxon>Pseudomonadati</taxon>
        <taxon>Bacteroidota</taxon>
        <taxon>Bacteroidia</taxon>
        <taxon>Bacteroidales</taxon>
        <taxon>Prevotellaceae</taxon>
        <taxon>Paraprevotella</taxon>
    </lineage>
</organism>
<proteinExistence type="predicted"/>
<protein>
    <recommendedName>
        <fullName evidence="1">Putative acyltransferase ACT14924-like acyltransferase domain-containing protein</fullName>
    </recommendedName>
</protein>
<evidence type="ECO:0000313" key="2">
    <source>
        <dbReference type="EMBL" id="VYU26387.1"/>
    </source>
</evidence>
<dbReference type="RefSeq" id="WP_281797819.1">
    <property type="nucleotide sequence ID" value="NZ_AP025941.1"/>
</dbReference>
<reference evidence="2" key="1">
    <citation type="submission" date="2019-11" db="EMBL/GenBank/DDBJ databases">
        <authorList>
            <person name="Feng L."/>
        </authorList>
    </citation>
    <scope>NUCLEOTIDE SEQUENCE</scope>
    <source>
        <strain evidence="2">PclaraLFYP37</strain>
    </source>
</reference>
<feature type="domain" description="Putative acyltransferase ACT14924-like acyltransferase" evidence="1">
    <location>
        <begin position="18"/>
        <end position="270"/>
    </location>
</feature>
<dbReference type="AlphaFoldDB" id="A0A6N3DKT8"/>
<accession>A0A6N3DKT8</accession>
<dbReference type="Pfam" id="PF19576">
    <property type="entry name" value="Acyltransf_2"/>
    <property type="match status" value="1"/>
</dbReference>
<gene>
    <name evidence="2" type="ORF">PCLFYP37_02344</name>
</gene>
<sequence length="272" mass="31370">MPDKAVTLIDLDDIIRMRAGKKAKYIPGFLINGLKRLIHQDFINEYLRQGYVGVDFCEHTLAYLDVKVKVDGLENISDLSRKYTFVSNHPLGAIDGVTLGMVLGRHYDGKIKYLVNDLLMNLKGLAPLCIPINKLGKQARNFPQMVENTFRSDDQVIMFPAGICSRRMKDGSIRDLAWNKTFIVKSVATRRDVVPIHFIGQNSDRFYSIAEWCKRLHLKFNLAMLFLPDEMYRSRHGEYRVVIGKPIPWSTFDKSKSPQQWAQEVKEQVYKL</sequence>